<keyword evidence="2 5" id="KW-0812">Transmembrane</keyword>
<feature type="transmembrane region" description="Helical" evidence="5">
    <location>
        <begin position="75"/>
        <end position="97"/>
    </location>
</feature>
<dbReference type="GO" id="GO:0008273">
    <property type="term" value="F:calcium, potassium:sodium antiporter activity"/>
    <property type="evidence" value="ECO:0007669"/>
    <property type="project" value="TreeGrafter"/>
</dbReference>
<dbReference type="GO" id="GO:0005886">
    <property type="term" value="C:plasma membrane"/>
    <property type="evidence" value="ECO:0007669"/>
    <property type="project" value="TreeGrafter"/>
</dbReference>
<feature type="transmembrane region" description="Helical" evidence="5">
    <location>
        <begin position="136"/>
        <end position="153"/>
    </location>
</feature>
<evidence type="ECO:0000256" key="3">
    <source>
        <dbReference type="ARBA" id="ARBA00022989"/>
    </source>
</evidence>
<dbReference type="NCBIfam" id="TIGR00367">
    <property type="entry name" value="calcium/sodium antiporter"/>
    <property type="match status" value="1"/>
</dbReference>
<dbReference type="EMBL" id="AZHX01000610">
    <property type="protein sequence ID" value="ETX06756.1"/>
    <property type="molecule type" value="Genomic_DNA"/>
</dbReference>
<evidence type="ECO:0000256" key="5">
    <source>
        <dbReference type="SAM" id="Phobius"/>
    </source>
</evidence>
<protein>
    <recommendedName>
        <fullName evidence="6">Sodium/calcium exchanger membrane region domain-containing protein</fullName>
    </recommendedName>
</protein>
<feature type="transmembrane region" description="Helical" evidence="5">
    <location>
        <begin position="202"/>
        <end position="221"/>
    </location>
</feature>
<dbReference type="PANTHER" id="PTHR10846:SF8">
    <property type="entry name" value="INNER MEMBRANE PROTEIN YRBG"/>
    <property type="match status" value="1"/>
</dbReference>
<dbReference type="GO" id="GO:0006874">
    <property type="term" value="P:intracellular calcium ion homeostasis"/>
    <property type="evidence" value="ECO:0007669"/>
    <property type="project" value="TreeGrafter"/>
</dbReference>
<dbReference type="AlphaFoldDB" id="W4MA30"/>
<dbReference type="InterPro" id="IPR004837">
    <property type="entry name" value="NaCa_Exmemb"/>
</dbReference>
<evidence type="ECO:0000313" key="7">
    <source>
        <dbReference type="EMBL" id="ETX06756.1"/>
    </source>
</evidence>
<dbReference type="Proteomes" id="UP000019140">
    <property type="component" value="Unassembled WGS sequence"/>
</dbReference>
<feature type="domain" description="Sodium/calcium exchanger membrane region" evidence="6">
    <location>
        <begin position="205"/>
        <end position="349"/>
    </location>
</feature>
<comment type="subcellular location">
    <subcellularLocation>
        <location evidence="1">Membrane</location>
        <topology evidence="1">Multi-pass membrane protein</topology>
    </subcellularLocation>
</comment>
<proteinExistence type="predicted"/>
<name>W4MA30_9BACT</name>
<feature type="transmembrane region" description="Helical" evidence="5">
    <location>
        <begin position="305"/>
        <end position="323"/>
    </location>
</feature>
<accession>W4MA30</accession>
<feature type="transmembrane region" description="Helical" evidence="5">
    <location>
        <begin position="103"/>
        <end position="124"/>
    </location>
</feature>
<dbReference type="InterPro" id="IPR044880">
    <property type="entry name" value="NCX_ion-bd_dom_sf"/>
</dbReference>
<feature type="transmembrane region" description="Helical" evidence="5">
    <location>
        <begin position="227"/>
        <end position="246"/>
    </location>
</feature>
<keyword evidence="3 5" id="KW-1133">Transmembrane helix</keyword>
<dbReference type="Gene3D" id="1.20.1420.30">
    <property type="entry name" value="NCX, central ion-binding region"/>
    <property type="match status" value="1"/>
</dbReference>
<evidence type="ECO:0000256" key="1">
    <source>
        <dbReference type="ARBA" id="ARBA00004141"/>
    </source>
</evidence>
<dbReference type="InterPro" id="IPR004481">
    <property type="entry name" value="K/Na/Ca-exchanger"/>
</dbReference>
<feature type="transmembrane region" description="Helical" evidence="5">
    <location>
        <begin position="335"/>
        <end position="351"/>
    </location>
</feature>
<dbReference type="PANTHER" id="PTHR10846">
    <property type="entry name" value="SODIUM/POTASSIUM/CALCIUM EXCHANGER"/>
    <property type="match status" value="1"/>
</dbReference>
<reference evidence="7 8" key="1">
    <citation type="journal article" date="2014" name="Nature">
        <title>An environmental bacterial taxon with a large and distinct metabolic repertoire.</title>
        <authorList>
            <person name="Wilson M.C."/>
            <person name="Mori T."/>
            <person name="Ruckert C."/>
            <person name="Uria A.R."/>
            <person name="Helf M.J."/>
            <person name="Takada K."/>
            <person name="Gernert C."/>
            <person name="Steffens U.A."/>
            <person name="Heycke N."/>
            <person name="Schmitt S."/>
            <person name="Rinke C."/>
            <person name="Helfrich E.J."/>
            <person name="Brachmann A.O."/>
            <person name="Gurgui C."/>
            <person name="Wakimoto T."/>
            <person name="Kracht M."/>
            <person name="Crusemann M."/>
            <person name="Hentschel U."/>
            <person name="Abe I."/>
            <person name="Matsunaga S."/>
            <person name="Kalinowski J."/>
            <person name="Takeyama H."/>
            <person name="Piel J."/>
        </authorList>
    </citation>
    <scope>NUCLEOTIDE SEQUENCE [LARGE SCALE GENOMIC DNA]</scope>
    <source>
        <strain evidence="8">TSY2</strain>
    </source>
</reference>
<evidence type="ECO:0000313" key="8">
    <source>
        <dbReference type="Proteomes" id="UP000019140"/>
    </source>
</evidence>
<evidence type="ECO:0000259" key="6">
    <source>
        <dbReference type="Pfam" id="PF01699"/>
    </source>
</evidence>
<dbReference type="GO" id="GO:0005262">
    <property type="term" value="F:calcium channel activity"/>
    <property type="evidence" value="ECO:0007669"/>
    <property type="project" value="TreeGrafter"/>
</dbReference>
<dbReference type="HOGENOM" id="CLU_007948_5_0_7"/>
<dbReference type="Pfam" id="PF01699">
    <property type="entry name" value="Na_Ca_ex"/>
    <property type="match status" value="2"/>
</dbReference>
<evidence type="ECO:0000256" key="4">
    <source>
        <dbReference type="ARBA" id="ARBA00023136"/>
    </source>
</evidence>
<feature type="domain" description="Sodium/calcium exchanger membrane region" evidence="6">
    <location>
        <begin position="10"/>
        <end position="151"/>
    </location>
</feature>
<keyword evidence="4 5" id="KW-0472">Membrane</keyword>
<keyword evidence="8" id="KW-1185">Reference proteome</keyword>
<evidence type="ECO:0000256" key="2">
    <source>
        <dbReference type="ARBA" id="ARBA00022692"/>
    </source>
</evidence>
<organism evidence="7 8">
    <name type="scientific">Candidatus Entotheonella gemina</name>
    <dbReference type="NCBI Taxonomy" id="1429439"/>
    <lineage>
        <taxon>Bacteria</taxon>
        <taxon>Pseudomonadati</taxon>
        <taxon>Nitrospinota/Tectimicrobiota group</taxon>
        <taxon>Candidatus Tectimicrobiota</taxon>
        <taxon>Candidatus Entotheonellia</taxon>
        <taxon>Candidatus Entotheonellales</taxon>
        <taxon>Candidatus Entotheonellaceae</taxon>
        <taxon>Candidatus Entotheonella</taxon>
    </lineage>
</organism>
<feature type="transmembrane region" description="Helical" evidence="5">
    <location>
        <begin position="267"/>
        <end position="293"/>
    </location>
</feature>
<gene>
    <name evidence="7" type="ORF">ETSY2_15180</name>
</gene>
<sequence length="352" mass="37485">MMIALGCLTIIALAIYLLAVITDEFFIPSLDRFAQRFQLPGSVAGASLMAMGSSAPELSIALLSLFKAGGAHSDVGIGTIVGSAVFNILVITGVSAIVQPAHVSWRVVVRDVVMYVASIALLLATFADGRITVAEALAFLVLYGVYLFILFQWETASPIEMTDGVAVSERTTPTHSSGWLYRAHMLVITAMGRLTGHAHITYIRAFLVSVAVIAVISWVLVDVAVVLAGAIGLPPVIVALTILAGGTSVPDMMASIIVARQGRGEMAIVNAIGSNIFDILVGLGLPWLIVLAIRGKTVQVGTGELWFSTLVLLSTVVLLYIFLTTGRRLSRREGWVLLGVYTAYVLWTWLGS</sequence>
<comment type="caution">
    <text evidence="7">The sequence shown here is derived from an EMBL/GenBank/DDBJ whole genome shotgun (WGS) entry which is preliminary data.</text>
</comment>